<dbReference type="PIRSF" id="PIRSF002825">
    <property type="entry name" value="CfbpA"/>
    <property type="match status" value="1"/>
</dbReference>
<dbReference type="EMBL" id="DF820474">
    <property type="protein sequence ID" value="GAK60721.1"/>
    <property type="molecule type" value="Genomic_DNA"/>
</dbReference>
<organism evidence="3">
    <name type="scientific">Vecturithrix granuli</name>
    <dbReference type="NCBI Taxonomy" id="1499967"/>
    <lineage>
        <taxon>Bacteria</taxon>
        <taxon>Candidatus Moduliflexota</taxon>
        <taxon>Candidatus Vecturitrichia</taxon>
        <taxon>Candidatus Vecturitrichales</taxon>
        <taxon>Candidatus Vecturitrichaceae</taxon>
        <taxon>Candidatus Vecturithrix</taxon>
    </lineage>
</organism>
<dbReference type="GO" id="GO:0015888">
    <property type="term" value="P:thiamine transport"/>
    <property type="evidence" value="ECO:0007669"/>
    <property type="project" value="TreeGrafter"/>
</dbReference>
<dbReference type="PANTHER" id="PTHR30006:SF2">
    <property type="entry name" value="ABC TRANSPORTER SUBSTRATE-BINDING PROTEIN"/>
    <property type="match status" value="1"/>
</dbReference>
<dbReference type="GO" id="GO:0030975">
    <property type="term" value="F:thiamine binding"/>
    <property type="evidence" value="ECO:0007669"/>
    <property type="project" value="TreeGrafter"/>
</dbReference>
<dbReference type="GO" id="GO:0030976">
    <property type="term" value="F:thiamine pyrophosphate binding"/>
    <property type="evidence" value="ECO:0007669"/>
    <property type="project" value="TreeGrafter"/>
</dbReference>
<dbReference type="Gene3D" id="3.40.190.10">
    <property type="entry name" value="Periplasmic binding protein-like II"/>
    <property type="match status" value="2"/>
</dbReference>
<dbReference type="InterPro" id="IPR026045">
    <property type="entry name" value="Ferric-bd"/>
</dbReference>
<dbReference type="eggNOG" id="COG1840">
    <property type="taxonomic scope" value="Bacteria"/>
</dbReference>
<proteinExistence type="predicted"/>
<reference evidence="3" key="1">
    <citation type="journal article" date="2015" name="PeerJ">
        <title>First genomic representation of candidate bacterial phylum KSB3 points to enhanced environmental sensing as a trigger of wastewater bulking.</title>
        <authorList>
            <person name="Sekiguchi Y."/>
            <person name="Ohashi A."/>
            <person name="Parks D.H."/>
            <person name="Yamauchi T."/>
            <person name="Tyson G.W."/>
            <person name="Hugenholtz P."/>
        </authorList>
    </citation>
    <scope>NUCLEOTIDE SEQUENCE [LARGE SCALE GENOMIC DNA]</scope>
</reference>
<dbReference type="GO" id="GO:0030288">
    <property type="term" value="C:outer membrane-bounded periplasmic space"/>
    <property type="evidence" value="ECO:0007669"/>
    <property type="project" value="TreeGrafter"/>
</dbReference>
<evidence type="ECO:0000256" key="2">
    <source>
        <dbReference type="SAM" id="SignalP"/>
    </source>
</evidence>
<gene>
    <name evidence="3" type="ORF">U27_00619</name>
</gene>
<dbReference type="STRING" id="1499967.U27_00619"/>
<protein>
    <submittedName>
        <fullName evidence="3">Iron(Iii)-binding periplasmic protein</fullName>
    </submittedName>
</protein>
<sequence>MKKVIGLTLVFLFTAVLVASAQENALSLYGSAEPRSIEALATGFEQATGVKVNWIRLSSGETLARLRAEKENPQADVWWGGTIDPHSIAALEGLTESYCPSVYDEMDPRFRDPLGDCKVIGVYVGILGFSVNQDVLNEMGLPIPTGWEDLLDPRYKGLIGIANPNTSGTALTTLATQVFRKGEEKGEKIDEDAGLEYMKKLHQNIANYTKSGVAPGILAGRGEIAIAIIFMHDAVYHAEEGYPVTPIAPKEGTGYEIGGLNMVKGAPHPELAKKFMDWVVSAEAQETQAPIGAYQLPTNTKAKVPEVSIPIDSVKTVNYDFQWVAENGVRITDRWTREVFTMPR</sequence>
<keyword evidence="4" id="KW-1185">Reference proteome</keyword>
<dbReference type="CDD" id="cd13544">
    <property type="entry name" value="PBP2_Fbp_like_1"/>
    <property type="match status" value="1"/>
</dbReference>
<feature type="chain" id="PRO_5001755663" evidence="2">
    <location>
        <begin position="22"/>
        <end position="344"/>
    </location>
</feature>
<accession>A0A081C816</accession>
<dbReference type="AlphaFoldDB" id="A0A081C816"/>
<evidence type="ECO:0000313" key="3">
    <source>
        <dbReference type="EMBL" id="GAK60721.1"/>
    </source>
</evidence>
<evidence type="ECO:0000313" key="4">
    <source>
        <dbReference type="Proteomes" id="UP000030661"/>
    </source>
</evidence>
<dbReference type="SUPFAM" id="SSF53850">
    <property type="entry name" value="Periplasmic binding protein-like II"/>
    <property type="match status" value="1"/>
</dbReference>
<name>A0A081C816_VECG1</name>
<dbReference type="HOGENOM" id="CLU_026974_0_1_0"/>
<keyword evidence="1 2" id="KW-0732">Signal</keyword>
<dbReference type="Proteomes" id="UP000030661">
    <property type="component" value="Unassembled WGS sequence"/>
</dbReference>
<evidence type="ECO:0000256" key="1">
    <source>
        <dbReference type="ARBA" id="ARBA00022729"/>
    </source>
</evidence>
<dbReference type="Pfam" id="PF13343">
    <property type="entry name" value="SBP_bac_6"/>
    <property type="match status" value="1"/>
</dbReference>
<feature type="signal peptide" evidence="2">
    <location>
        <begin position="1"/>
        <end position="21"/>
    </location>
</feature>
<dbReference type="PANTHER" id="PTHR30006">
    <property type="entry name" value="THIAMINE-BINDING PERIPLASMIC PROTEIN-RELATED"/>
    <property type="match status" value="1"/>
</dbReference>